<keyword evidence="1" id="KW-0812">Transmembrane</keyword>
<dbReference type="Proteomes" id="UP001497623">
    <property type="component" value="Unassembled WGS sequence"/>
</dbReference>
<feature type="non-terminal residue" evidence="2">
    <location>
        <position position="128"/>
    </location>
</feature>
<keyword evidence="3" id="KW-1185">Reference proteome</keyword>
<evidence type="ECO:0000313" key="2">
    <source>
        <dbReference type="EMBL" id="CAL4194827.1"/>
    </source>
</evidence>
<evidence type="ECO:0000313" key="3">
    <source>
        <dbReference type="Proteomes" id="UP001497623"/>
    </source>
</evidence>
<feature type="non-terminal residue" evidence="2">
    <location>
        <position position="1"/>
    </location>
</feature>
<proteinExistence type="predicted"/>
<name>A0AAV2SI74_MEGNR</name>
<keyword evidence="1" id="KW-0472">Membrane</keyword>
<organism evidence="2 3">
    <name type="scientific">Meganyctiphanes norvegica</name>
    <name type="common">Northern krill</name>
    <name type="synonym">Thysanopoda norvegica</name>
    <dbReference type="NCBI Taxonomy" id="48144"/>
    <lineage>
        <taxon>Eukaryota</taxon>
        <taxon>Metazoa</taxon>
        <taxon>Ecdysozoa</taxon>
        <taxon>Arthropoda</taxon>
        <taxon>Crustacea</taxon>
        <taxon>Multicrustacea</taxon>
        <taxon>Malacostraca</taxon>
        <taxon>Eumalacostraca</taxon>
        <taxon>Eucarida</taxon>
        <taxon>Euphausiacea</taxon>
        <taxon>Euphausiidae</taxon>
        <taxon>Meganyctiphanes</taxon>
    </lineage>
</organism>
<evidence type="ECO:0000256" key="1">
    <source>
        <dbReference type="SAM" id="Phobius"/>
    </source>
</evidence>
<feature type="transmembrane region" description="Helical" evidence="1">
    <location>
        <begin position="80"/>
        <end position="106"/>
    </location>
</feature>
<comment type="caution">
    <text evidence="2">The sequence shown here is derived from an EMBL/GenBank/DDBJ whole genome shotgun (WGS) entry which is preliminary data.</text>
</comment>
<gene>
    <name evidence="2" type="ORF">MNOR_LOCUS36998</name>
</gene>
<protein>
    <submittedName>
        <fullName evidence="2">Uncharacterized protein</fullName>
    </submittedName>
</protein>
<dbReference type="AlphaFoldDB" id="A0AAV2SI74"/>
<reference evidence="2 3" key="1">
    <citation type="submission" date="2024-05" db="EMBL/GenBank/DDBJ databases">
        <authorList>
            <person name="Wallberg A."/>
        </authorList>
    </citation>
    <scope>NUCLEOTIDE SEQUENCE [LARGE SCALE GENOMIC DNA]</scope>
</reference>
<feature type="transmembrane region" description="Helical" evidence="1">
    <location>
        <begin position="12"/>
        <end position="35"/>
    </location>
</feature>
<feature type="transmembrane region" description="Helical" evidence="1">
    <location>
        <begin position="47"/>
        <end position="68"/>
    </location>
</feature>
<sequence>GSPVISLRRSGIFFAWGVMVAALLCTPLLLACYLMGHMEIQKTLMEIGLNSIFCIFFLAAGCEAVQTWRNRLDGTTYQRYGMIMGTLCSIASLAYLIDAILALWAYQDIEVITVTEASATVVESVLVR</sequence>
<accession>A0AAV2SI74</accession>
<keyword evidence="1" id="KW-1133">Transmembrane helix</keyword>
<dbReference type="EMBL" id="CAXKWB010071245">
    <property type="protein sequence ID" value="CAL4194827.1"/>
    <property type="molecule type" value="Genomic_DNA"/>
</dbReference>